<feature type="domain" description="DUF5935" evidence="8">
    <location>
        <begin position="1"/>
        <end position="185"/>
    </location>
</feature>
<feature type="transmembrane region" description="Helical" evidence="6">
    <location>
        <begin position="106"/>
        <end position="123"/>
    </location>
</feature>
<keyword evidence="3 6" id="KW-1133">Transmembrane helix</keyword>
<gene>
    <name evidence="9" type="ORF">ACFO5Q_12875</name>
</gene>
<dbReference type="InterPro" id="IPR007016">
    <property type="entry name" value="O-antigen_ligase-rel_domated"/>
</dbReference>
<keyword evidence="2 6" id="KW-0812">Transmembrane</keyword>
<proteinExistence type="predicted"/>
<dbReference type="PANTHER" id="PTHR37422:SF13">
    <property type="entry name" value="LIPOPOLYSACCHARIDE BIOSYNTHESIS PROTEIN PA4999-RELATED"/>
    <property type="match status" value="1"/>
</dbReference>
<feature type="transmembrane region" description="Helical" evidence="6">
    <location>
        <begin position="75"/>
        <end position="94"/>
    </location>
</feature>
<dbReference type="InterPro" id="IPR045979">
    <property type="entry name" value="DUF5935"/>
</dbReference>
<reference evidence="10" key="1">
    <citation type="journal article" date="2019" name="Int. J. Syst. Evol. Microbiol.">
        <title>The Global Catalogue of Microorganisms (GCM) 10K type strain sequencing project: providing services to taxonomists for standard genome sequencing and annotation.</title>
        <authorList>
            <consortium name="The Broad Institute Genomics Platform"/>
            <consortium name="The Broad Institute Genome Sequencing Center for Infectious Disease"/>
            <person name="Wu L."/>
            <person name="Ma J."/>
        </authorList>
    </citation>
    <scope>NUCLEOTIDE SEQUENCE [LARGE SCALE GENOMIC DNA]</scope>
    <source>
        <strain evidence="10">CGMCC 1.15304</strain>
    </source>
</reference>
<comment type="caution">
    <text evidence="9">The sequence shown here is derived from an EMBL/GenBank/DDBJ whole genome shotgun (WGS) entry which is preliminary data.</text>
</comment>
<organism evidence="9 10">
    <name type="scientific">Kordiimonas lipolytica</name>
    <dbReference type="NCBI Taxonomy" id="1662421"/>
    <lineage>
        <taxon>Bacteria</taxon>
        <taxon>Pseudomonadati</taxon>
        <taxon>Pseudomonadota</taxon>
        <taxon>Alphaproteobacteria</taxon>
        <taxon>Kordiimonadales</taxon>
        <taxon>Kordiimonadaceae</taxon>
        <taxon>Kordiimonas</taxon>
    </lineage>
</organism>
<keyword evidence="4 6" id="KW-0472">Membrane</keyword>
<feature type="transmembrane region" description="Helical" evidence="6">
    <location>
        <begin position="129"/>
        <end position="149"/>
    </location>
</feature>
<comment type="subcellular location">
    <subcellularLocation>
        <location evidence="1">Membrane</location>
        <topology evidence="1">Multi-pass membrane protein</topology>
    </subcellularLocation>
</comment>
<evidence type="ECO:0000313" key="10">
    <source>
        <dbReference type="Proteomes" id="UP001595776"/>
    </source>
</evidence>
<feature type="transmembrane region" description="Helical" evidence="6">
    <location>
        <begin position="6"/>
        <end position="31"/>
    </location>
</feature>
<evidence type="ECO:0000259" key="8">
    <source>
        <dbReference type="Pfam" id="PF19358"/>
    </source>
</evidence>
<keyword evidence="10" id="KW-1185">Reference proteome</keyword>
<feature type="transmembrane region" description="Helical" evidence="6">
    <location>
        <begin position="170"/>
        <end position="186"/>
    </location>
</feature>
<evidence type="ECO:0000256" key="1">
    <source>
        <dbReference type="ARBA" id="ARBA00004141"/>
    </source>
</evidence>
<evidence type="ECO:0000256" key="3">
    <source>
        <dbReference type="ARBA" id="ARBA00022989"/>
    </source>
</evidence>
<feature type="transmembrane region" description="Helical" evidence="6">
    <location>
        <begin position="235"/>
        <end position="252"/>
    </location>
</feature>
<feature type="domain" description="O-antigen ligase-related" evidence="7">
    <location>
        <begin position="200"/>
        <end position="338"/>
    </location>
</feature>
<evidence type="ECO:0000256" key="6">
    <source>
        <dbReference type="SAM" id="Phobius"/>
    </source>
</evidence>
<dbReference type="GO" id="GO:0016874">
    <property type="term" value="F:ligase activity"/>
    <property type="evidence" value="ECO:0007669"/>
    <property type="project" value="UniProtKB-KW"/>
</dbReference>
<dbReference type="Proteomes" id="UP001595776">
    <property type="component" value="Unassembled WGS sequence"/>
</dbReference>
<dbReference type="Pfam" id="PF19358">
    <property type="entry name" value="DUF5935"/>
    <property type="match status" value="1"/>
</dbReference>
<dbReference type="InterPro" id="IPR017528">
    <property type="entry name" value="CHP03097O-antigen_lig-rel"/>
</dbReference>
<keyword evidence="9" id="KW-0436">Ligase</keyword>
<dbReference type="InterPro" id="IPR051533">
    <property type="entry name" value="WaaL-like"/>
</dbReference>
<dbReference type="PANTHER" id="PTHR37422">
    <property type="entry name" value="TEICHURONIC ACID BIOSYNTHESIS PROTEIN TUAE"/>
    <property type="match status" value="1"/>
</dbReference>
<evidence type="ECO:0000256" key="2">
    <source>
        <dbReference type="ARBA" id="ARBA00022692"/>
    </source>
</evidence>
<feature type="transmembrane region" description="Helical" evidence="6">
    <location>
        <begin position="331"/>
        <end position="351"/>
    </location>
</feature>
<dbReference type="EMBL" id="JBHSCR010000014">
    <property type="protein sequence ID" value="MFC4348739.1"/>
    <property type="molecule type" value="Genomic_DNA"/>
</dbReference>
<feature type="transmembrane region" description="Helical" evidence="6">
    <location>
        <begin position="38"/>
        <end position="63"/>
    </location>
</feature>
<evidence type="ECO:0000256" key="5">
    <source>
        <dbReference type="SAM" id="MobiDB-lite"/>
    </source>
</evidence>
<sequence>MRDAIVALIVLGWLPFAFFRPVVGVLLWFWLSHMNPHAYTYGFAASFGFLDYVALVTLAGLVMDGTRKKIPGHPIVVILMTYLVWIILTTIMAFDPGNAMEKFVHLFKVLLFTFVAIITMQTPNRLKGILFVLMMSMAYIGVKGGLYTIATGGGGRVQGAGGMMGDNNQLAVAMAMSLPLAIYFFQHPPKPYLKWPALGLALCFAISVVGTQSRGGFAALAAVSFMMLMKTRRKFTALFVMAALAVGGYYFAPDSWKNRIESSEKTTEDDSFRGRVVMWKFSSNLADDNPIEGGGFDVFYVPRARELYMSPGEKARAPHSIYFEVLAEHGYTGLVLWLTILFTGWYAGGTAAKRYRAHEETRWLGDLCAACQLSMVGYAAGGLTVNIATFDYFHDLLAFIVLSSVIGEKLLARAERRGADIGGGSDAEAVPVKSKKWSPYQNRDGQAVRALSRESGHRA</sequence>
<evidence type="ECO:0000259" key="7">
    <source>
        <dbReference type="Pfam" id="PF04932"/>
    </source>
</evidence>
<dbReference type="NCBIfam" id="TIGR03097">
    <property type="entry name" value="PEP_O_lig_1"/>
    <property type="match status" value="1"/>
</dbReference>
<dbReference type="Pfam" id="PF04932">
    <property type="entry name" value="Wzy_C"/>
    <property type="match status" value="1"/>
</dbReference>
<feature type="region of interest" description="Disordered" evidence="5">
    <location>
        <begin position="420"/>
        <end position="459"/>
    </location>
</feature>
<protein>
    <submittedName>
        <fullName evidence="9">O-glycosylation ligase, exosortase A system-associated</fullName>
    </submittedName>
</protein>
<accession>A0ABV8UE53</accession>
<evidence type="ECO:0000256" key="4">
    <source>
        <dbReference type="ARBA" id="ARBA00023136"/>
    </source>
</evidence>
<name>A0ABV8UE53_9PROT</name>
<evidence type="ECO:0000313" key="9">
    <source>
        <dbReference type="EMBL" id="MFC4348739.1"/>
    </source>
</evidence>